<dbReference type="RefSeq" id="WP_034558669.1">
    <property type="nucleotide sequence ID" value="NZ_FZML01000005.1"/>
</dbReference>
<dbReference type="PANTHER" id="PTHR30446:SF0">
    <property type="entry name" value="RECOMBINATION PROTEIN RECR"/>
    <property type="match status" value="1"/>
</dbReference>
<dbReference type="GO" id="GO:0006310">
    <property type="term" value="P:DNA recombination"/>
    <property type="evidence" value="ECO:0007669"/>
    <property type="project" value="UniProtKB-UniRule"/>
</dbReference>
<evidence type="ECO:0000256" key="6">
    <source>
        <dbReference type="ARBA" id="ARBA00023204"/>
    </source>
</evidence>
<dbReference type="InterPro" id="IPR015967">
    <property type="entry name" value="Rcmb_RecR_Znf"/>
</dbReference>
<evidence type="ECO:0000313" key="9">
    <source>
        <dbReference type="EMBL" id="STQ85916.1"/>
    </source>
</evidence>
<dbReference type="HAMAP" id="MF_00017">
    <property type="entry name" value="RecR"/>
    <property type="match status" value="1"/>
</dbReference>
<dbReference type="GO" id="GO:0003677">
    <property type="term" value="F:DNA binding"/>
    <property type="evidence" value="ECO:0007669"/>
    <property type="project" value="UniProtKB-UniRule"/>
</dbReference>
<reference evidence="9 12" key="2">
    <citation type="submission" date="2018-06" db="EMBL/GenBank/DDBJ databases">
        <authorList>
            <consortium name="Pathogen Informatics"/>
            <person name="Doyle S."/>
        </authorList>
    </citation>
    <scope>NUCLEOTIDE SEQUENCE [LARGE SCALE GENOMIC DNA]</scope>
    <source>
        <strain evidence="9 12">NCTC12714</strain>
    </source>
</reference>
<evidence type="ECO:0000256" key="1">
    <source>
        <dbReference type="ARBA" id="ARBA00022723"/>
    </source>
</evidence>
<dbReference type="Proteomes" id="UP000029922">
    <property type="component" value="Unassembled WGS sequence"/>
</dbReference>
<dbReference type="Pfam" id="PF21176">
    <property type="entry name" value="RecR_HhH"/>
    <property type="match status" value="1"/>
</dbReference>
<comment type="similarity">
    <text evidence="7">Belongs to the RecR family.</text>
</comment>
<feature type="domain" description="Toprim" evidence="8">
    <location>
        <begin position="84"/>
        <end position="170"/>
    </location>
</feature>
<reference evidence="10 11" key="1">
    <citation type="journal article" date="2014" name="Genome Announc.">
        <title>Draft genome sequences of eight enterohepatic helicobacter species isolated from both laboratory and wild rodents.</title>
        <authorList>
            <person name="Sheh A."/>
            <person name="Shen Z."/>
            <person name="Fox J.G."/>
        </authorList>
    </citation>
    <scope>NUCLEOTIDE SEQUENCE [LARGE SCALE GENOMIC DNA]</scope>
    <source>
        <strain evidence="10 11">ST1</strain>
    </source>
</reference>
<dbReference type="PANTHER" id="PTHR30446">
    <property type="entry name" value="RECOMBINATION PROTEIN RECR"/>
    <property type="match status" value="1"/>
</dbReference>
<dbReference type="NCBIfam" id="TIGR00615">
    <property type="entry name" value="recR"/>
    <property type="match status" value="1"/>
</dbReference>
<dbReference type="PROSITE" id="PS50880">
    <property type="entry name" value="TOPRIM"/>
    <property type="match status" value="1"/>
</dbReference>
<dbReference type="STRING" id="216.LS73_07595"/>
<keyword evidence="2 7" id="KW-0227">DNA damage</keyword>
<evidence type="ECO:0000313" key="10">
    <source>
        <dbReference type="EMBL" id="TLD99574.1"/>
    </source>
</evidence>
<dbReference type="Pfam" id="PF02132">
    <property type="entry name" value="RecR_ZnF"/>
    <property type="match status" value="1"/>
</dbReference>
<organism evidence="9 12">
    <name type="scientific">Helicobacter muridarum</name>
    <dbReference type="NCBI Taxonomy" id="216"/>
    <lineage>
        <taxon>Bacteria</taxon>
        <taxon>Pseudomonadati</taxon>
        <taxon>Campylobacterota</taxon>
        <taxon>Epsilonproteobacteria</taxon>
        <taxon>Campylobacterales</taxon>
        <taxon>Helicobacteraceae</taxon>
        <taxon>Helicobacter</taxon>
    </lineage>
</organism>
<evidence type="ECO:0000256" key="4">
    <source>
        <dbReference type="ARBA" id="ARBA00022833"/>
    </source>
</evidence>
<sequence>MKNYQHQLFSFDTLVKALEKLPSIGKKSAMKMAYALTVDNAPLGLQISQAIHDCIIDVQKCDVCGALSHGEICHICADSIRKNGSLCIVSHPKDVFLIENIGEFDGVYCVIEDYQNYNFSQLINRIRHEQISEVIFAFSPSLQSDVLVMFIQEKLGDLGLTFSRIAQGVPSNVSLDNIDHFSLARAFSSRVSL</sequence>
<evidence type="ECO:0000259" key="8">
    <source>
        <dbReference type="PROSITE" id="PS50880"/>
    </source>
</evidence>
<evidence type="ECO:0000256" key="7">
    <source>
        <dbReference type="HAMAP-Rule" id="MF_00017"/>
    </source>
</evidence>
<evidence type="ECO:0000256" key="3">
    <source>
        <dbReference type="ARBA" id="ARBA00022771"/>
    </source>
</evidence>
<keyword evidence="12" id="KW-1185">Reference proteome</keyword>
<keyword evidence="6 7" id="KW-0234">DNA repair</keyword>
<name>A0A099U011_9HELI</name>
<dbReference type="EMBL" id="UGJE01000002">
    <property type="protein sequence ID" value="STQ85916.1"/>
    <property type="molecule type" value="Genomic_DNA"/>
</dbReference>
<dbReference type="Gene3D" id="3.40.1360.10">
    <property type="match status" value="1"/>
</dbReference>
<gene>
    <name evidence="7 9" type="primary">recR</name>
    <name evidence="10" type="ORF">LS73_007310</name>
    <name evidence="9" type="ORF">NCTC12714_00706</name>
</gene>
<comment type="function">
    <text evidence="7">May play a role in DNA repair. It seems to be involved in an RecBC-independent recombinational process of DNA repair. It may act with RecF and RecO.</text>
</comment>
<dbReference type="Gene3D" id="1.10.8.420">
    <property type="entry name" value="RecR Domain 1"/>
    <property type="match status" value="1"/>
</dbReference>
<evidence type="ECO:0000313" key="11">
    <source>
        <dbReference type="Proteomes" id="UP000029922"/>
    </source>
</evidence>
<dbReference type="SUPFAM" id="SSF111304">
    <property type="entry name" value="Recombination protein RecR"/>
    <property type="match status" value="1"/>
</dbReference>
<dbReference type="EMBL" id="JRPD02000017">
    <property type="protein sequence ID" value="TLD99574.1"/>
    <property type="molecule type" value="Genomic_DNA"/>
</dbReference>
<evidence type="ECO:0000256" key="2">
    <source>
        <dbReference type="ARBA" id="ARBA00022763"/>
    </source>
</evidence>
<keyword evidence="5 7" id="KW-0233">DNA recombination</keyword>
<proteinExistence type="inferred from homology"/>
<feature type="zinc finger region" description="C4-type" evidence="7">
    <location>
        <begin position="61"/>
        <end position="76"/>
    </location>
</feature>
<evidence type="ECO:0000313" key="12">
    <source>
        <dbReference type="Proteomes" id="UP000255139"/>
    </source>
</evidence>
<keyword evidence="3 7" id="KW-0863">Zinc-finger</keyword>
<protein>
    <recommendedName>
        <fullName evidence="7">Recombination protein RecR</fullName>
    </recommendedName>
</protein>
<evidence type="ECO:0000256" key="5">
    <source>
        <dbReference type="ARBA" id="ARBA00023172"/>
    </source>
</evidence>
<dbReference type="GO" id="GO:0006281">
    <property type="term" value="P:DNA repair"/>
    <property type="evidence" value="ECO:0007669"/>
    <property type="project" value="UniProtKB-UniRule"/>
</dbReference>
<dbReference type="InterPro" id="IPR006171">
    <property type="entry name" value="TOPRIM_dom"/>
</dbReference>
<dbReference type="InterPro" id="IPR000093">
    <property type="entry name" value="DNA_Rcmb_RecR"/>
</dbReference>
<keyword evidence="1 7" id="KW-0479">Metal-binding</keyword>
<dbReference type="GO" id="GO:0008270">
    <property type="term" value="F:zinc ion binding"/>
    <property type="evidence" value="ECO:0007669"/>
    <property type="project" value="UniProtKB-KW"/>
</dbReference>
<dbReference type="Proteomes" id="UP000255139">
    <property type="component" value="Unassembled WGS sequence"/>
</dbReference>
<dbReference type="AlphaFoldDB" id="A0A099U011"/>
<dbReference type="OrthoDB" id="9802672at2"/>
<dbReference type="InterPro" id="IPR023627">
    <property type="entry name" value="Rcmb_RecR"/>
</dbReference>
<accession>A0A099U011</accession>
<keyword evidence="4 7" id="KW-0862">Zinc</keyword>